<comment type="caution">
    <text evidence="2">The sequence shown here is derived from an EMBL/GenBank/DDBJ whole genome shotgun (WGS) entry which is preliminary data.</text>
</comment>
<dbReference type="Proteomes" id="UP000003494">
    <property type="component" value="Unassembled WGS sequence"/>
</dbReference>
<name>C4GCH2_9FIRM</name>
<evidence type="ECO:0000313" key="2">
    <source>
        <dbReference type="EMBL" id="EEP27672.1"/>
    </source>
</evidence>
<feature type="region of interest" description="Disordered" evidence="1">
    <location>
        <begin position="66"/>
        <end position="85"/>
    </location>
</feature>
<dbReference type="STRING" id="626523.GCWU000342_01666"/>
<evidence type="ECO:0000256" key="1">
    <source>
        <dbReference type="SAM" id="MobiDB-lite"/>
    </source>
</evidence>
<reference evidence="2" key="1">
    <citation type="submission" date="2009-04" db="EMBL/GenBank/DDBJ databases">
        <authorList>
            <person name="Weinstock G."/>
            <person name="Sodergren E."/>
            <person name="Clifton S."/>
            <person name="Fulton L."/>
            <person name="Fulton B."/>
            <person name="Courtney L."/>
            <person name="Fronick C."/>
            <person name="Harrison M."/>
            <person name="Strong C."/>
            <person name="Farmer C."/>
            <person name="Delahaunty K."/>
            <person name="Markovic C."/>
            <person name="Hall O."/>
            <person name="Minx P."/>
            <person name="Tomlinson C."/>
            <person name="Mitreva M."/>
            <person name="Nelson J."/>
            <person name="Hou S."/>
            <person name="Wollam A."/>
            <person name="Pepin K.H."/>
            <person name="Johnson M."/>
            <person name="Bhonagiri V."/>
            <person name="Nash W.E."/>
            <person name="Warren W."/>
            <person name="Chinwalla A."/>
            <person name="Mardis E.R."/>
            <person name="Wilson R.K."/>
        </authorList>
    </citation>
    <scope>NUCLEOTIDE SEQUENCE [LARGE SCALE GENOMIC DNA]</scope>
    <source>
        <strain evidence="2">DSM 14600</strain>
    </source>
</reference>
<protein>
    <submittedName>
        <fullName evidence="2">Uncharacterized protein</fullName>
    </submittedName>
</protein>
<proteinExistence type="predicted"/>
<dbReference type="HOGENOM" id="CLU_2195151_0_0_9"/>
<organism evidence="2 3">
    <name type="scientific">Shuttleworthella satelles DSM 14600</name>
    <dbReference type="NCBI Taxonomy" id="626523"/>
    <lineage>
        <taxon>Bacteria</taxon>
        <taxon>Bacillati</taxon>
        <taxon>Bacillota</taxon>
        <taxon>Clostridia</taxon>
        <taxon>Lachnospirales</taxon>
        <taxon>Lachnospiraceae</taxon>
        <taxon>Shuttleworthella</taxon>
    </lineage>
</organism>
<keyword evidence="3" id="KW-1185">Reference proteome</keyword>
<dbReference type="EMBL" id="ACIP02000004">
    <property type="protein sequence ID" value="EEP27672.1"/>
    <property type="molecule type" value="Genomic_DNA"/>
</dbReference>
<evidence type="ECO:0000313" key="3">
    <source>
        <dbReference type="Proteomes" id="UP000003494"/>
    </source>
</evidence>
<dbReference type="AlphaFoldDB" id="C4GCH2"/>
<gene>
    <name evidence="2" type="ORF">GCWU000342_01666</name>
</gene>
<sequence length="108" mass="11790">MLSSAWGAKLLIALIRLIARSFPLAWRPGSLKRRRQSLSKVAFVCLGDQIADRLCPPGRGLASLTKAEQGRSQKPVNKGTEAVESVDKEPQEVRIKSLKCAFNCSIIG</sequence>
<accession>C4GCH2</accession>